<keyword evidence="2 3" id="KW-0802">TPR repeat</keyword>
<dbReference type="GO" id="GO:0016593">
    <property type="term" value="C:Cdc73/Paf1 complex"/>
    <property type="evidence" value="ECO:0007669"/>
    <property type="project" value="TreeGrafter"/>
</dbReference>
<feature type="compositionally biased region" description="Basic and acidic residues" evidence="5">
    <location>
        <begin position="1391"/>
        <end position="1400"/>
    </location>
</feature>
<dbReference type="eggNOG" id="KOG2002">
    <property type="taxonomic scope" value="Eukaryota"/>
</dbReference>
<dbReference type="Pfam" id="PF13181">
    <property type="entry name" value="TPR_8"/>
    <property type="match status" value="1"/>
</dbReference>
<dbReference type="PANTHER" id="PTHR14027">
    <property type="entry name" value="RNA POLYMERASE-ASSOCIATED PROTEIN CTR9"/>
    <property type="match status" value="1"/>
</dbReference>
<gene>
    <name evidence="6" type="ORF">BE221DRAFT_87299</name>
</gene>
<keyword evidence="1" id="KW-0677">Repeat</keyword>
<feature type="region of interest" description="Disordered" evidence="5">
    <location>
        <begin position="1189"/>
        <end position="1253"/>
    </location>
</feature>
<evidence type="ECO:0000256" key="3">
    <source>
        <dbReference type="PROSITE-ProRule" id="PRU00339"/>
    </source>
</evidence>
<feature type="repeat" description="TPR" evidence="3">
    <location>
        <begin position="459"/>
        <end position="492"/>
    </location>
</feature>
<protein>
    <recommendedName>
        <fullName evidence="7">Tetratricopeptide repeat</fullName>
    </recommendedName>
</protein>
<proteinExistence type="predicted"/>
<evidence type="ECO:0000256" key="2">
    <source>
        <dbReference type="ARBA" id="ARBA00022803"/>
    </source>
</evidence>
<feature type="compositionally biased region" description="Acidic residues" evidence="5">
    <location>
        <begin position="1199"/>
        <end position="1208"/>
    </location>
</feature>
<dbReference type="PROSITE" id="PS00018">
    <property type="entry name" value="EF_HAND_1"/>
    <property type="match status" value="1"/>
</dbReference>
<feature type="region of interest" description="Disordered" evidence="5">
    <location>
        <begin position="1388"/>
        <end position="1431"/>
    </location>
</feature>
<dbReference type="SMART" id="SM00028">
    <property type="entry name" value="TPR"/>
    <property type="match status" value="10"/>
</dbReference>
<dbReference type="Pfam" id="PF14559">
    <property type="entry name" value="TPR_19"/>
    <property type="match status" value="1"/>
</dbReference>
<feature type="region of interest" description="Disordered" evidence="5">
    <location>
        <begin position="965"/>
        <end position="1148"/>
    </location>
</feature>
<keyword evidence="4" id="KW-0175">Coiled coil</keyword>
<dbReference type="PROSITE" id="PS50005">
    <property type="entry name" value="TPR"/>
    <property type="match status" value="2"/>
</dbReference>
<dbReference type="InterPro" id="IPR019734">
    <property type="entry name" value="TPR_rpt"/>
</dbReference>
<dbReference type="InterPro" id="IPR011990">
    <property type="entry name" value="TPR-like_helical_dom_sf"/>
</dbReference>
<evidence type="ECO:0008006" key="7">
    <source>
        <dbReference type="Google" id="ProtNLM"/>
    </source>
</evidence>
<dbReference type="Pfam" id="PF13432">
    <property type="entry name" value="TPR_16"/>
    <property type="match status" value="3"/>
</dbReference>
<dbReference type="GO" id="GO:0006355">
    <property type="term" value="P:regulation of DNA-templated transcription"/>
    <property type="evidence" value="ECO:0007669"/>
    <property type="project" value="InterPro"/>
</dbReference>
<feature type="compositionally biased region" description="Acidic residues" evidence="5">
    <location>
        <begin position="1033"/>
        <end position="1067"/>
    </location>
</feature>
<feature type="compositionally biased region" description="Acidic residues" evidence="5">
    <location>
        <begin position="1116"/>
        <end position="1130"/>
    </location>
</feature>
<dbReference type="SUPFAM" id="SSF48452">
    <property type="entry name" value="TPR-like"/>
    <property type="match status" value="4"/>
</dbReference>
<feature type="compositionally biased region" description="Polar residues" evidence="5">
    <location>
        <begin position="1242"/>
        <end position="1251"/>
    </location>
</feature>
<dbReference type="Proteomes" id="UP000195557">
    <property type="component" value="Unassembled WGS sequence"/>
</dbReference>
<evidence type="ECO:0000256" key="5">
    <source>
        <dbReference type="SAM" id="MobiDB-lite"/>
    </source>
</evidence>
<dbReference type="EMBL" id="KZ155771">
    <property type="protein sequence ID" value="OUS49324.1"/>
    <property type="molecule type" value="Genomic_DNA"/>
</dbReference>
<dbReference type="GO" id="GO:0000993">
    <property type="term" value="F:RNA polymerase II complex binding"/>
    <property type="evidence" value="ECO:0007669"/>
    <property type="project" value="TreeGrafter"/>
</dbReference>
<reference evidence="6" key="1">
    <citation type="submission" date="2017-04" db="EMBL/GenBank/DDBJ databases">
        <title>Population genomics of picophytoplankton unveils novel chromosome hypervariability.</title>
        <authorList>
            <consortium name="DOE Joint Genome Institute"/>
            <person name="Blanc-Mathieu R."/>
            <person name="Krasovec M."/>
            <person name="Hebrard M."/>
            <person name="Yau S."/>
            <person name="Desgranges E."/>
            <person name="Martin J."/>
            <person name="Schackwitz W."/>
            <person name="Kuo A."/>
            <person name="Salin G."/>
            <person name="Donnadieu C."/>
            <person name="Desdevises Y."/>
            <person name="Sanchez-Ferandin S."/>
            <person name="Moreau H."/>
            <person name="Rivals E."/>
            <person name="Grigoriev I.V."/>
            <person name="Grimsley N."/>
            <person name="Eyre-Walker A."/>
            <person name="Piganeau G."/>
        </authorList>
    </citation>
    <scope>NUCLEOTIDE SEQUENCE [LARGE SCALE GENOMIC DNA]</scope>
    <source>
        <strain evidence="6">RCC 1115</strain>
    </source>
</reference>
<feature type="compositionally biased region" description="Acidic residues" evidence="5">
    <location>
        <begin position="1001"/>
        <end position="1019"/>
    </location>
</feature>
<dbReference type="Pfam" id="PF13428">
    <property type="entry name" value="TPR_14"/>
    <property type="match status" value="1"/>
</dbReference>
<accession>A0A1Y5IMB8</accession>
<name>A0A1Y5IMB8_OSTTA</name>
<organism evidence="6">
    <name type="scientific">Ostreococcus tauri</name>
    <name type="common">Marine green alga</name>
    <dbReference type="NCBI Taxonomy" id="70448"/>
    <lineage>
        <taxon>Eukaryota</taxon>
        <taxon>Viridiplantae</taxon>
        <taxon>Chlorophyta</taxon>
        <taxon>Mamiellophyceae</taxon>
        <taxon>Mamiellales</taxon>
        <taxon>Bathycoccaceae</taxon>
        <taxon>Ostreococcus</taxon>
    </lineage>
</organism>
<dbReference type="InterPro" id="IPR018247">
    <property type="entry name" value="EF_Hand_1_Ca_BS"/>
</dbReference>
<dbReference type="GO" id="GO:0006368">
    <property type="term" value="P:transcription elongation by RNA polymerase II"/>
    <property type="evidence" value="ECO:0007669"/>
    <property type="project" value="TreeGrafter"/>
</dbReference>
<feature type="coiled-coil region" evidence="4">
    <location>
        <begin position="895"/>
        <end position="938"/>
    </location>
</feature>
<feature type="compositionally biased region" description="Basic residues" evidence="5">
    <location>
        <begin position="1073"/>
        <end position="1092"/>
    </location>
</feature>
<dbReference type="InterPro" id="IPR031101">
    <property type="entry name" value="Ctr9"/>
</dbReference>
<evidence type="ECO:0000313" key="6">
    <source>
        <dbReference type="EMBL" id="OUS49324.1"/>
    </source>
</evidence>
<dbReference type="PANTHER" id="PTHR14027:SF2">
    <property type="entry name" value="RNA POLYMERASE-ASSOCIATED PROTEIN CTR9 HOMOLOG"/>
    <property type="match status" value="1"/>
</dbReference>
<sequence length="1431" mass="158366">MRAVVRVPLINDPSECVEIDLDDLPRDAEEVATALQAELAPLETWIEVCERYLRNGDEGAFESLMTMLCGPEIETHYAHDPHGRSSILVLYASHWTNKGGTATDKIAAEEAFIRANQLLQQAMGIHRKPEQSVVLGKAHLAFARGEVVEGEKLVDQALGLKDDGFDNITPMLWKASLLYKKGKYSDALTWYRRALRAFPSAPAPVRLGIGACQYKLRDFKTAKLAFARVLKLDECNVEAMLGLALCELSLHDIRSQQHLDSVGTAMRLLERAFSLDPHNQAVNNAIADNLLMSEEYDKVEALTRAAIQNNGESARNRAKAAFNQARALHARGAIPQAKALYGAATQLDESYVPPYFGLGQIALAAHDVKTAWSHMNKAHKEFGESITVTRMFAHLCASTGKSEQAAEMFREVVKQGGSDLEAMLELGELLEEEDPKGSLKAYRAALKILDARGEDGPLTAIHNNIGVMSSQLGKFDEAREAFTKALESLGGDSDQLAGKLKGANAKKVLPPGVASIAFNLALLEENQGDNAAAETRYNALLMAQPDYIDSILRQAKIRAERGDYDLALERTNEAIAAKSDSADAVALAGWILLKARRWSEAEQQFATLRNLPKQNVAPNVKEKTLTHDEYAMVSAANAAYYSALKEGIVRRSDPKVMKREEEHYERAYSLFQKSLQKDNSNIYAANGLGIVLAERGRIDEAKTVFQLVQEGMAAKGAINADILVNQGHIHLAKAQYTQASNLYARAQNQFYFNQNENVMLYQAKAHYENGNLDEARTILRKALNIAPWNHRIRFNLAYVIQEVAQRTLNRTMKSTTSDGRLAQVESAIEDLTLAHKLFEQLQTLGTQTEYGFDVKRTSVHVSFCKQALTKSKPHLEAAQKEEAAILAAKNAQVAARRAAEEGRAAKKAAEELAKETHAKELEAIAAESERRFKESQARWMATQNERPSKTGAKTALAAAPVGEAISDLSEDDDEPVPETRAPPTAEELARQKEALAAVVAESEDDEDAVELDFDDDEDNEMLKAMLTKKIVPNDEEDKSDDLEDEKSDDSEDESESENLSEEEDMTEEEKIAQRKAAKKFIKADRKKNKKLARAQAVGGFLEDEAEMSEDGGHTSDEDDDDNMDDDELNELAEGIDFREEQDEDERRVAARQRAFMKDQQKADDAELEQMKEMVANGFKRKKGLLDAEDEWKRKRREGGDDDSDEEMDYGPVIERPEEAVELSDDDDGEWREQAARRRALQESGTQESQLPNAFESIVSQDIYAAVKGRMNSFNESQEARHWEGVEPSLARSSSVPASLARTSSQIGAGSSAMLSRQSSKTFLGKKRQIAKANGPVLGNSQASRSYVFGRSESQSQWAGDEAMPATTFREIGRENDARSFGAINAANVSTKKADASEPKKKQSLFELMSQTQDENAVKHLPQAAKSVLGKR</sequence>
<dbReference type="Gene3D" id="1.25.40.10">
    <property type="entry name" value="Tetratricopeptide repeat domain"/>
    <property type="match status" value="4"/>
</dbReference>
<evidence type="ECO:0000256" key="1">
    <source>
        <dbReference type="ARBA" id="ARBA00022737"/>
    </source>
</evidence>
<feature type="compositionally biased region" description="Acidic residues" evidence="5">
    <location>
        <begin position="1219"/>
        <end position="1229"/>
    </location>
</feature>
<feature type="repeat" description="TPR" evidence="3">
    <location>
        <begin position="756"/>
        <end position="789"/>
    </location>
</feature>
<evidence type="ECO:0000256" key="4">
    <source>
        <dbReference type="SAM" id="Coils"/>
    </source>
</evidence>